<gene>
    <name evidence="2" type="ORF">BP5796_03516</name>
</gene>
<name>A0A3D8SNF5_9HELO</name>
<proteinExistence type="predicted"/>
<feature type="compositionally biased region" description="Basic and acidic residues" evidence="1">
    <location>
        <begin position="75"/>
        <end position="87"/>
    </location>
</feature>
<dbReference type="EMBL" id="PDLN01000004">
    <property type="protein sequence ID" value="RDW87822.1"/>
    <property type="molecule type" value="Genomic_DNA"/>
</dbReference>
<evidence type="ECO:0000256" key="1">
    <source>
        <dbReference type="SAM" id="MobiDB-lite"/>
    </source>
</evidence>
<evidence type="ECO:0000313" key="3">
    <source>
        <dbReference type="Proteomes" id="UP000256328"/>
    </source>
</evidence>
<accession>A0A3D8SNF5</accession>
<feature type="region of interest" description="Disordered" evidence="1">
    <location>
        <begin position="73"/>
        <end position="97"/>
    </location>
</feature>
<reference evidence="2 3" key="1">
    <citation type="journal article" date="2018" name="IMA Fungus">
        <title>IMA Genome-F 9: Draft genome sequence of Annulohypoxylon stygium, Aspergillus mulundensis, Berkeleyomyces basicola (syn. Thielaviopsis basicola), Ceratocystis smalleyi, two Cercospora beticola strains, Coleophoma cylindrospora, Fusarium fracticaudum, Phialophora cf. hyalina, and Morchella septimelata.</title>
        <authorList>
            <person name="Wingfield B.D."/>
            <person name="Bills G.F."/>
            <person name="Dong Y."/>
            <person name="Huang W."/>
            <person name="Nel W.J."/>
            <person name="Swalarsk-Parry B.S."/>
            <person name="Vaghefi N."/>
            <person name="Wilken P.M."/>
            <person name="An Z."/>
            <person name="de Beer Z.W."/>
            <person name="De Vos L."/>
            <person name="Chen L."/>
            <person name="Duong T.A."/>
            <person name="Gao Y."/>
            <person name="Hammerbacher A."/>
            <person name="Kikkert J.R."/>
            <person name="Li Y."/>
            <person name="Li H."/>
            <person name="Li K."/>
            <person name="Li Q."/>
            <person name="Liu X."/>
            <person name="Ma X."/>
            <person name="Naidoo K."/>
            <person name="Pethybridge S.J."/>
            <person name="Sun J."/>
            <person name="Steenkamp E.T."/>
            <person name="van der Nest M.A."/>
            <person name="van Wyk S."/>
            <person name="Wingfield M.J."/>
            <person name="Xiong C."/>
            <person name="Yue Q."/>
            <person name="Zhang X."/>
        </authorList>
    </citation>
    <scope>NUCLEOTIDE SEQUENCE [LARGE SCALE GENOMIC DNA]</scope>
    <source>
        <strain evidence="2 3">BP5796</strain>
    </source>
</reference>
<protein>
    <submittedName>
        <fullName evidence="2">Uncharacterized protein</fullName>
    </submittedName>
</protein>
<dbReference type="OrthoDB" id="9971601at2759"/>
<evidence type="ECO:0000313" key="2">
    <source>
        <dbReference type="EMBL" id="RDW87822.1"/>
    </source>
</evidence>
<dbReference type="PANTHER" id="PTHR36142">
    <property type="entry name" value="METALLO-HYDROLASE/OXIDOREDUCTASE SUPERFAMILY PROTEIN"/>
    <property type="match status" value="1"/>
</dbReference>
<dbReference type="AlphaFoldDB" id="A0A3D8SNF5"/>
<dbReference type="Gene3D" id="3.60.15.10">
    <property type="entry name" value="Ribonuclease Z/Hydroxyacylglutathione hydrolase-like"/>
    <property type="match status" value="1"/>
</dbReference>
<dbReference type="SUPFAM" id="SSF56281">
    <property type="entry name" value="Metallo-hydrolase/oxidoreductase"/>
    <property type="match status" value="1"/>
</dbReference>
<organism evidence="2 3">
    <name type="scientific">Coleophoma crateriformis</name>
    <dbReference type="NCBI Taxonomy" id="565419"/>
    <lineage>
        <taxon>Eukaryota</taxon>
        <taxon>Fungi</taxon>
        <taxon>Dikarya</taxon>
        <taxon>Ascomycota</taxon>
        <taxon>Pezizomycotina</taxon>
        <taxon>Leotiomycetes</taxon>
        <taxon>Helotiales</taxon>
        <taxon>Dermateaceae</taxon>
        <taxon>Coleophoma</taxon>
    </lineage>
</organism>
<dbReference type="Proteomes" id="UP000256328">
    <property type="component" value="Unassembled WGS sequence"/>
</dbReference>
<keyword evidence="3" id="KW-1185">Reference proteome</keyword>
<sequence>MALVRSPPLFIQSLASGSSHATYDEAPPSPSEQLFHDLHTSITASISSTPQRRPILTHLNADTTWLLSIPYPQEQRTHGEPSSETKQTRRSPRAVKNTRIVREAKIVTPAKRKRSSSEEEGDKKKKYFHILIDPWLKGSQSDVAAFFSQQWHATPSAVQTIEEVEQCIWELEAVAAGQDPPSARWEKSASALDCVAISHEFTDHMHEATLREIAPSVPIFATPKARGIIASWGHFNQVLEIERFGGDWRRGALHGAGVLPRWLSISRLAFPGKDLLYYHSAIMIAFCGSLNPSVGDAEAVIYTPHGISPPVAEPVGKAHPKIKTLALLHGLHDITLGAQLNMGAHNGLKIQRALGAHYWIGTHDEVKKGGGLISWWLKRKVVTLEDALKIEVFGGGKEGKEELAVRFVDLGNGESLILE</sequence>
<dbReference type="PANTHER" id="PTHR36142:SF2">
    <property type="entry name" value="METALLO-HYDROLASE_OXIDOREDUCTASE SUPERFAMILY PROTEIN"/>
    <property type="match status" value="1"/>
</dbReference>
<dbReference type="InterPro" id="IPR036866">
    <property type="entry name" value="RibonucZ/Hydroxyglut_hydro"/>
</dbReference>
<comment type="caution">
    <text evidence="2">The sequence shown here is derived from an EMBL/GenBank/DDBJ whole genome shotgun (WGS) entry which is preliminary data.</text>
</comment>